<evidence type="ECO:0000256" key="1">
    <source>
        <dbReference type="SAM" id="MobiDB-lite"/>
    </source>
</evidence>
<sequence length="150" mass="16990">MISLFQMNVCLAVFTTTVAILALGLLIYVLITNNQNLVHAAQLEKDIENPSNSQIYKPKSQEVIDLEEKGFPRMRTERSVKLQELTLNESPEDQVKVAPARLVNELQYDDPIQESNEAQKYEPNTIEPPFEKRIVAPECSPNADSDDTRC</sequence>
<gene>
    <name evidence="3" type="ORF">QR680_010652</name>
</gene>
<dbReference type="EMBL" id="JAUCMV010000001">
    <property type="protein sequence ID" value="KAK0428173.1"/>
    <property type="molecule type" value="Genomic_DNA"/>
</dbReference>
<feature type="region of interest" description="Disordered" evidence="1">
    <location>
        <begin position="106"/>
        <end position="150"/>
    </location>
</feature>
<feature type="transmembrane region" description="Helical" evidence="2">
    <location>
        <begin position="9"/>
        <end position="31"/>
    </location>
</feature>
<name>A0AA39ISC5_9BILA</name>
<accession>A0AA39ISC5</accession>
<reference evidence="3" key="1">
    <citation type="submission" date="2023-06" db="EMBL/GenBank/DDBJ databases">
        <title>Genomic analysis of the entomopathogenic nematode Steinernema hermaphroditum.</title>
        <authorList>
            <person name="Schwarz E.M."/>
            <person name="Heppert J.K."/>
            <person name="Baniya A."/>
            <person name="Schwartz H.T."/>
            <person name="Tan C.-H."/>
            <person name="Antoshechkin I."/>
            <person name="Sternberg P.W."/>
            <person name="Goodrich-Blair H."/>
            <person name="Dillman A.R."/>
        </authorList>
    </citation>
    <scope>NUCLEOTIDE SEQUENCE</scope>
    <source>
        <strain evidence="3">PS9179</strain>
        <tissue evidence="3">Whole animal</tissue>
    </source>
</reference>
<proteinExistence type="predicted"/>
<keyword evidence="2" id="KW-0812">Transmembrane</keyword>
<keyword evidence="2" id="KW-0472">Membrane</keyword>
<keyword evidence="4" id="KW-1185">Reference proteome</keyword>
<organism evidence="3 4">
    <name type="scientific">Steinernema hermaphroditum</name>
    <dbReference type="NCBI Taxonomy" id="289476"/>
    <lineage>
        <taxon>Eukaryota</taxon>
        <taxon>Metazoa</taxon>
        <taxon>Ecdysozoa</taxon>
        <taxon>Nematoda</taxon>
        <taxon>Chromadorea</taxon>
        <taxon>Rhabditida</taxon>
        <taxon>Tylenchina</taxon>
        <taxon>Panagrolaimomorpha</taxon>
        <taxon>Strongyloidoidea</taxon>
        <taxon>Steinernematidae</taxon>
        <taxon>Steinernema</taxon>
    </lineage>
</organism>
<evidence type="ECO:0000313" key="3">
    <source>
        <dbReference type="EMBL" id="KAK0428173.1"/>
    </source>
</evidence>
<evidence type="ECO:0000256" key="2">
    <source>
        <dbReference type="SAM" id="Phobius"/>
    </source>
</evidence>
<evidence type="ECO:0000313" key="4">
    <source>
        <dbReference type="Proteomes" id="UP001175271"/>
    </source>
</evidence>
<comment type="caution">
    <text evidence="3">The sequence shown here is derived from an EMBL/GenBank/DDBJ whole genome shotgun (WGS) entry which is preliminary data.</text>
</comment>
<dbReference type="Proteomes" id="UP001175271">
    <property type="component" value="Unassembled WGS sequence"/>
</dbReference>
<keyword evidence="2" id="KW-1133">Transmembrane helix</keyword>
<dbReference type="AlphaFoldDB" id="A0AA39ISC5"/>
<protein>
    <submittedName>
        <fullName evidence="3">Uncharacterized protein</fullName>
    </submittedName>
</protein>